<dbReference type="PROSITE" id="PS50222">
    <property type="entry name" value="EF_HAND_2"/>
    <property type="match status" value="1"/>
</dbReference>
<accession>A0A3P6R629</accession>
<evidence type="ECO:0000313" key="4">
    <source>
        <dbReference type="Proteomes" id="UP000281553"/>
    </source>
</evidence>
<dbReference type="InterPro" id="IPR011992">
    <property type="entry name" value="EF-hand-dom_pair"/>
</dbReference>
<dbReference type="EMBL" id="UYRU01005834">
    <property type="protein sequence ID" value="VDK39361.1"/>
    <property type="molecule type" value="Genomic_DNA"/>
</dbReference>
<dbReference type="SUPFAM" id="SSF47473">
    <property type="entry name" value="EF-hand"/>
    <property type="match status" value="1"/>
</dbReference>
<dbReference type="Gene3D" id="1.10.238.10">
    <property type="entry name" value="EF-hand"/>
    <property type="match status" value="1"/>
</dbReference>
<dbReference type="InterPro" id="IPR002048">
    <property type="entry name" value="EF_hand_dom"/>
</dbReference>
<organism evidence="3 4">
    <name type="scientific">Dibothriocephalus latus</name>
    <name type="common">Fish tapeworm</name>
    <name type="synonym">Diphyllobothrium latum</name>
    <dbReference type="NCBI Taxonomy" id="60516"/>
    <lineage>
        <taxon>Eukaryota</taxon>
        <taxon>Metazoa</taxon>
        <taxon>Spiralia</taxon>
        <taxon>Lophotrochozoa</taxon>
        <taxon>Platyhelminthes</taxon>
        <taxon>Cestoda</taxon>
        <taxon>Eucestoda</taxon>
        <taxon>Diphyllobothriidea</taxon>
        <taxon>Diphyllobothriidae</taxon>
        <taxon>Dibothriocephalus</taxon>
    </lineage>
</organism>
<evidence type="ECO:0000256" key="1">
    <source>
        <dbReference type="ARBA" id="ARBA00022837"/>
    </source>
</evidence>
<reference evidence="3 4" key="1">
    <citation type="submission" date="2018-11" db="EMBL/GenBank/DDBJ databases">
        <authorList>
            <consortium name="Pathogen Informatics"/>
        </authorList>
    </citation>
    <scope>NUCLEOTIDE SEQUENCE [LARGE SCALE GENOMIC DNA]</scope>
</reference>
<dbReference type="InterPro" id="IPR018247">
    <property type="entry name" value="EF_Hand_1_Ca_BS"/>
</dbReference>
<dbReference type="GO" id="GO:0005509">
    <property type="term" value="F:calcium ion binding"/>
    <property type="evidence" value="ECO:0007669"/>
    <property type="project" value="InterPro"/>
</dbReference>
<keyword evidence="1" id="KW-0106">Calcium</keyword>
<evidence type="ECO:0000313" key="3">
    <source>
        <dbReference type="EMBL" id="VDK39361.1"/>
    </source>
</evidence>
<protein>
    <recommendedName>
        <fullName evidence="2">EF-hand domain-containing protein</fullName>
    </recommendedName>
</protein>
<proteinExistence type="predicted"/>
<dbReference type="OrthoDB" id="10020961at2759"/>
<keyword evidence="4" id="KW-1185">Reference proteome</keyword>
<dbReference type="AlphaFoldDB" id="A0A3P6R629"/>
<sequence length="108" mass="11993">MLCPQLHQIRVTTLAVSCRGSGSFGLMTRRLMVASDLCATPTPRGLTPECIRALTRIFRICDIDNDGYLSDKELEAFQERCFAIPLTAQSLHDVKQLPVLRNTVLCAV</sequence>
<name>A0A3P6R629_DIBLA</name>
<evidence type="ECO:0000259" key="2">
    <source>
        <dbReference type="PROSITE" id="PS50222"/>
    </source>
</evidence>
<dbReference type="PROSITE" id="PS00018">
    <property type="entry name" value="EF_HAND_1"/>
    <property type="match status" value="1"/>
</dbReference>
<dbReference type="Proteomes" id="UP000281553">
    <property type="component" value="Unassembled WGS sequence"/>
</dbReference>
<gene>
    <name evidence="3" type="ORF">DILT_LOCUS1025</name>
</gene>
<feature type="domain" description="EF-hand" evidence="2">
    <location>
        <begin position="49"/>
        <end position="84"/>
    </location>
</feature>